<evidence type="ECO:0000313" key="2">
    <source>
        <dbReference type="Proteomes" id="UP000642829"/>
    </source>
</evidence>
<comment type="caution">
    <text evidence="1">The sequence shown here is derived from an EMBL/GenBank/DDBJ whole genome shotgun (WGS) entry which is preliminary data.</text>
</comment>
<dbReference type="Proteomes" id="UP000642829">
    <property type="component" value="Unassembled WGS sequence"/>
</dbReference>
<protein>
    <submittedName>
        <fullName evidence="1">Uncharacterized protein</fullName>
    </submittedName>
</protein>
<organism evidence="1 2">
    <name type="scientific">Cerasicoccus arenae</name>
    <dbReference type="NCBI Taxonomy" id="424488"/>
    <lineage>
        <taxon>Bacteria</taxon>
        <taxon>Pseudomonadati</taxon>
        <taxon>Verrucomicrobiota</taxon>
        <taxon>Opitutia</taxon>
        <taxon>Puniceicoccales</taxon>
        <taxon>Cerasicoccaceae</taxon>
        <taxon>Cerasicoccus</taxon>
    </lineage>
</organism>
<keyword evidence="2" id="KW-1185">Reference proteome</keyword>
<sequence length="335" mass="35735">MLSSMVGRVGSFKKMLATSREFSDFVHVPIFTINIKYLKHPYPMYRINSLLTLLLALSSASASAVVYEQDFGNSTGTFNTASSNSTDFIPSTQPGGGEQYVRIGSGDGSWVLQPSTLSSGSGSELLATASSSSSRNKFAIYDFLDSTSLYQMSFDVEFSGGTDGSWNFVFGNGDGGDNDFAKTGSAISAAETFANIVFQFDAGSGMTAFSNGTELLSDPFSQDIEYRVEIYANNSTSDATYNGGVNTVVAGSYDLWVDGLLVGGNLPKSSLANGIAIDSFTFWGQDSTGNGAAITLDNITYSTAIPEPHVICLPVAICLFICFRQVRRKPSNLEL</sequence>
<gene>
    <name evidence="1" type="ORF">GCM10007047_19340</name>
</gene>
<dbReference type="EMBL" id="BMXG01000010">
    <property type="protein sequence ID" value="GHC02791.1"/>
    <property type="molecule type" value="Genomic_DNA"/>
</dbReference>
<dbReference type="AlphaFoldDB" id="A0A8J3GD03"/>
<evidence type="ECO:0000313" key="1">
    <source>
        <dbReference type="EMBL" id="GHC02791.1"/>
    </source>
</evidence>
<proteinExistence type="predicted"/>
<reference evidence="1" key="2">
    <citation type="submission" date="2020-09" db="EMBL/GenBank/DDBJ databases">
        <authorList>
            <person name="Sun Q."/>
            <person name="Kim S."/>
        </authorList>
    </citation>
    <scope>NUCLEOTIDE SEQUENCE</scope>
    <source>
        <strain evidence="1">KCTC 12870</strain>
    </source>
</reference>
<accession>A0A8J3GD03</accession>
<reference evidence="1" key="1">
    <citation type="journal article" date="2014" name="Int. J. Syst. Evol. Microbiol.">
        <title>Complete genome sequence of Corynebacterium casei LMG S-19264T (=DSM 44701T), isolated from a smear-ripened cheese.</title>
        <authorList>
            <consortium name="US DOE Joint Genome Institute (JGI-PGF)"/>
            <person name="Walter F."/>
            <person name="Albersmeier A."/>
            <person name="Kalinowski J."/>
            <person name="Ruckert C."/>
        </authorList>
    </citation>
    <scope>NUCLEOTIDE SEQUENCE</scope>
    <source>
        <strain evidence="1">KCTC 12870</strain>
    </source>
</reference>
<name>A0A8J3GD03_9BACT</name>